<feature type="compositionally biased region" description="Basic and acidic residues" evidence="5">
    <location>
        <begin position="113"/>
        <end position="123"/>
    </location>
</feature>
<organism evidence="7 8">
    <name type="scientific">Amnibacterium endophyticum</name>
    <dbReference type="NCBI Taxonomy" id="2109337"/>
    <lineage>
        <taxon>Bacteria</taxon>
        <taxon>Bacillati</taxon>
        <taxon>Actinomycetota</taxon>
        <taxon>Actinomycetes</taxon>
        <taxon>Micrococcales</taxon>
        <taxon>Microbacteriaceae</taxon>
        <taxon>Amnibacterium</taxon>
    </lineage>
</organism>
<accession>A0ABW4LBV0</accession>
<dbReference type="PIRSF" id="PIRSF016821">
    <property type="entry name" value="HSP15"/>
    <property type="match status" value="1"/>
</dbReference>
<evidence type="ECO:0000256" key="3">
    <source>
        <dbReference type="ARBA" id="ARBA00023125"/>
    </source>
</evidence>
<gene>
    <name evidence="7" type="ORF">ACFSBI_04335</name>
</gene>
<keyword evidence="3" id="KW-0238">DNA-binding</keyword>
<reference evidence="8" key="1">
    <citation type="journal article" date="2019" name="Int. J. Syst. Evol. Microbiol.">
        <title>The Global Catalogue of Microorganisms (GCM) 10K type strain sequencing project: providing services to taxonomists for standard genome sequencing and annotation.</title>
        <authorList>
            <consortium name="The Broad Institute Genomics Platform"/>
            <consortium name="The Broad Institute Genome Sequencing Center for Infectious Disease"/>
            <person name="Wu L."/>
            <person name="Ma J."/>
        </authorList>
    </citation>
    <scope>NUCLEOTIDE SEQUENCE [LARGE SCALE GENOMIC DNA]</scope>
    <source>
        <strain evidence="8">CGMCC 1.12471</strain>
    </source>
</reference>
<evidence type="ECO:0000313" key="7">
    <source>
        <dbReference type="EMBL" id="MFD1720767.1"/>
    </source>
</evidence>
<evidence type="ECO:0000259" key="6">
    <source>
        <dbReference type="SMART" id="SM00363"/>
    </source>
</evidence>
<dbReference type="InterPro" id="IPR025708">
    <property type="entry name" value="HSP15"/>
</dbReference>
<feature type="region of interest" description="Disordered" evidence="5">
    <location>
        <begin position="77"/>
        <end position="123"/>
    </location>
</feature>
<keyword evidence="2 4" id="KW-0694">RNA-binding</keyword>
<comment type="similarity">
    <text evidence="1">Belongs to the HSP15 family.</text>
</comment>
<dbReference type="Pfam" id="PF01479">
    <property type="entry name" value="S4"/>
    <property type="match status" value="1"/>
</dbReference>
<dbReference type="EMBL" id="JBHUEA010000004">
    <property type="protein sequence ID" value="MFD1720767.1"/>
    <property type="molecule type" value="Genomic_DNA"/>
</dbReference>
<dbReference type="SUPFAM" id="SSF55174">
    <property type="entry name" value="Alpha-L RNA-binding motif"/>
    <property type="match status" value="1"/>
</dbReference>
<evidence type="ECO:0000256" key="5">
    <source>
        <dbReference type="SAM" id="MobiDB-lite"/>
    </source>
</evidence>
<feature type="domain" description="RNA-binding S4" evidence="6">
    <location>
        <begin position="8"/>
        <end position="72"/>
    </location>
</feature>
<feature type="compositionally biased region" description="Basic and acidic residues" evidence="5">
    <location>
        <begin position="81"/>
        <end position="96"/>
    </location>
</feature>
<keyword evidence="8" id="KW-1185">Reference proteome</keyword>
<dbReference type="Proteomes" id="UP001597347">
    <property type="component" value="Unassembled WGS sequence"/>
</dbReference>
<dbReference type="RefSeq" id="WP_377932395.1">
    <property type="nucleotide sequence ID" value="NZ_JBHUEA010000004.1"/>
</dbReference>
<proteinExistence type="inferred from homology"/>
<dbReference type="InterPro" id="IPR002942">
    <property type="entry name" value="S4_RNA-bd"/>
</dbReference>
<evidence type="ECO:0000256" key="2">
    <source>
        <dbReference type="ARBA" id="ARBA00022884"/>
    </source>
</evidence>
<dbReference type="PROSITE" id="PS50889">
    <property type="entry name" value="S4"/>
    <property type="match status" value="1"/>
</dbReference>
<evidence type="ECO:0000256" key="4">
    <source>
        <dbReference type="PROSITE-ProRule" id="PRU00182"/>
    </source>
</evidence>
<evidence type="ECO:0000313" key="8">
    <source>
        <dbReference type="Proteomes" id="UP001597347"/>
    </source>
</evidence>
<protein>
    <submittedName>
        <fullName evidence="7">RNA-binding S4 domain-containing protein</fullName>
    </submittedName>
</protein>
<dbReference type="SMART" id="SM00363">
    <property type="entry name" value="S4"/>
    <property type="match status" value="1"/>
</dbReference>
<dbReference type="Gene3D" id="3.10.290.10">
    <property type="entry name" value="RNA-binding S4 domain"/>
    <property type="match status" value="1"/>
</dbReference>
<dbReference type="CDD" id="cd00165">
    <property type="entry name" value="S4"/>
    <property type="match status" value="1"/>
</dbReference>
<evidence type="ECO:0000256" key="1">
    <source>
        <dbReference type="ARBA" id="ARBA00008396"/>
    </source>
</evidence>
<comment type="caution">
    <text evidence="7">The sequence shown here is derived from an EMBL/GenBank/DDBJ whole genome shotgun (WGS) entry which is preliminary data.</text>
</comment>
<name>A0ABW4LBV0_9MICO</name>
<sequence length="123" mass="13401">MAGMADSARVDVWLWAVRVYRTRSLATAACRAGHVSVNGATVKPSHSVRIGDEVRARLAHEKVYGVLALPLKRGGAPDAAKAVEDRTPPPPPREETPAQVLRDLAAGRPTKKDRRDITRLRGY</sequence>
<dbReference type="InterPro" id="IPR036986">
    <property type="entry name" value="S4_RNA-bd_sf"/>
</dbReference>